<keyword evidence="2 3" id="KW-0371">Homeobox</keyword>
<dbReference type="CDD" id="cd00086">
    <property type="entry name" value="homeodomain"/>
    <property type="match status" value="1"/>
</dbReference>
<keyword evidence="2 3" id="KW-0539">Nucleus</keyword>
<dbReference type="PANTHER" id="PTHR24340">
    <property type="entry name" value="HOMEOBOX PROTEIN NKX"/>
    <property type="match status" value="1"/>
</dbReference>
<sequence>MQQQWPQKPLPALVRTRGTGPGQPHRTGQSSGETREQKPRISAVPKTKKKRCRAAFSHAQVFELERRFSHQRYLSGAERADLAHALKLTETQVWNHHVGLRAA</sequence>
<feature type="domain" description="Homeobox" evidence="5">
    <location>
        <begin position="47"/>
        <end position="103"/>
    </location>
</feature>
<dbReference type="OMA" id="TETQVWN"/>
<dbReference type="AlphaFoldDB" id="A0A9J6FAW3"/>
<gene>
    <name evidence="6" type="ORF">HPB48_016299</name>
</gene>
<dbReference type="SMART" id="SM00389">
    <property type="entry name" value="HOX"/>
    <property type="match status" value="1"/>
</dbReference>
<evidence type="ECO:0000256" key="3">
    <source>
        <dbReference type="RuleBase" id="RU000682"/>
    </source>
</evidence>
<dbReference type="PROSITE" id="PS50071">
    <property type="entry name" value="HOMEOBOX_2"/>
    <property type="match status" value="1"/>
</dbReference>
<comment type="subcellular location">
    <subcellularLocation>
        <location evidence="1 2 3">Nucleus</location>
    </subcellularLocation>
</comment>
<keyword evidence="2 3" id="KW-0238">DNA-binding</keyword>
<protein>
    <recommendedName>
        <fullName evidence="5">Homeobox domain-containing protein</fullName>
    </recommendedName>
</protein>
<dbReference type="GO" id="GO:0000981">
    <property type="term" value="F:DNA-binding transcription factor activity, RNA polymerase II-specific"/>
    <property type="evidence" value="ECO:0007669"/>
    <property type="project" value="TreeGrafter"/>
</dbReference>
<dbReference type="Pfam" id="PF00046">
    <property type="entry name" value="Homeodomain"/>
    <property type="match status" value="1"/>
</dbReference>
<accession>A0A9J6FAW3</accession>
<dbReference type="GO" id="GO:0000978">
    <property type="term" value="F:RNA polymerase II cis-regulatory region sequence-specific DNA binding"/>
    <property type="evidence" value="ECO:0007669"/>
    <property type="project" value="TreeGrafter"/>
</dbReference>
<dbReference type="PANTHER" id="PTHR24340:SF73">
    <property type="entry name" value="HOMEOBOX PROTEIN BAGPIPE-RELATED"/>
    <property type="match status" value="1"/>
</dbReference>
<dbReference type="InterPro" id="IPR001356">
    <property type="entry name" value="HD"/>
</dbReference>
<keyword evidence="7" id="KW-1185">Reference proteome</keyword>
<evidence type="ECO:0000256" key="4">
    <source>
        <dbReference type="SAM" id="MobiDB-lite"/>
    </source>
</evidence>
<evidence type="ECO:0000259" key="5">
    <source>
        <dbReference type="PROSITE" id="PS50071"/>
    </source>
</evidence>
<name>A0A9J6FAW3_HAELO</name>
<dbReference type="VEuPathDB" id="VectorBase:HLOH_044859"/>
<proteinExistence type="predicted"/>
<evidence type="ECO:0000313" key="6">
    <source>
        <dbReference type="EMBL" id="KAH9360130.1"/>
    </source>
</evidence>
<dbReference type="InterPro" id="IPR009057">
    <property type="entry name" value="Homeodomain-like_sf"/>
</dbReference>
<evidence type="ECO:0000313" key="7">
    <source>
        <dbReference type="Proteomes" id="UP000821853"/>
    </source>
</evidence>
<dbReference type="EMBL" id="JABSTR010000001">
    <property type="protein sequence ID" value="KAH9360130.1"/>
    <property type="molecule type" value="Genomic_DNA"/>
</dbReference>
<dbReference type="GO" id="GO:0030154">
    <property type="term" value="P:cell differentiation"/>
    <property type="evidence" value="ECO:0007669"/>
    <property type="project" value="TreeGrafter"/>
</dbReference>
<evidence type="ECO:0000256" key="1">
    <source>
        <dbReference type="ARBA" id="ARBA00004123"/>
    </source>
</evidence>
<dbReference type="Gene3D" id="1.10.10.60">
    <property type="entry name" value="Homeodomain-like"/>
    <property type="match status" value="1"/>
</dbReference>
<dbReference type="Proteomes" id="UP000821853">
    <property type="component" value="Chromosome 1"/>
</dbReference>
<dbReference type="InterPro" id="IPR050394">
    <property type="entry name" value="Homeobox_NK-like"/>
</dbReference>
<dbReference type="OrthoDB" id="6159439at2759"/>
<feature type="region of interest" description="Disordered" evidence="4">
    <location>
        <begin position="1"/>
        <end position="50"/>
    </location>
</feature>
<comment type="caution">
    <text evidence="6">The sequence shown here is derived from an EMBL/GenBank/DDBJ whole genome shotgun (WGS) entry which is preliminary data.</text>
</comment>
<evidence type="ECO:0000256" key="2">
    <source>
        <dbReference type="PROSITE-ProRule" id="PRU00108"/>
    </source>
</evidence>
<dbReference type="GO" id="GO:0005634">
    <property type="term" value="C:nucleus"/>
    <property type="evidence" value="ECO:0007669"/>
    <property type="project" value="UniProtKB-SubCell"/>
</dbReference>
<reference evidence="6 7" key="1">
    <citation type="journal article" date="2020" name="Cell">
        <title>Large-Scale Comparative Analyses of Tick Genomes Elucidate Their Genetic Diversity and Vector Capacities.</title>
        <authorList>
            <consortium name="Tick Genome and Microbiome Consortium (TIGMIC)"/>
            <person name="Jia N."/>
            <person name="Wang J."/>
            <person name="Shi W."/>
            <person name="Du L."/>
            <person name="Sun Y."/>
            <person name="Zhan W."/>
            <person name="Jiang J.F."/>
            <person name="Wang Q."/>
            <person name="Zhang B."/>
            <person name="Ji P."/>
            <person name="Bell-Sakyi L."/>
            <person name="Cui X.M."/>
            <person name="Yuan T.T."/>
            <person name="Jiang B.G."/>
            <person name="Yang W.F."/>
            <person name="Lam T.T."/>
            <person name="Chang Q.C."/>
            <person name="Ding S.J."/>
            <person name="Wang X.J."/>
            <person name="Zhu J.G."/>
            <person name="Ruan X.D."/>
            <person name="Zhao L."/>
            <person name="Wei J.T."/>
            <person name="Ye R.Z."/>
            <person name="Que T.C."/>
            <person name="Du C.H."/>
            <person name="Zhou Y.H."/>
            <person name="Cheng J.X."/>
            <person name="Dai P.F."/>
            <person name="Guo W.B."/>
            <person name="Han X.H."/>
            <person name="Huang E.J."/>
            <person name="Li L.F."/>
            <person name="Wei W."/>
            <person name="Gao Y.C."/>
            <person name="Liu J.Z."/>
            <person name="Shao H.Z."/>
            <person name="Wang X."/>
            <person name="Wang C.C."/>
            <person name="Yang T.C."/>
            <person name="Huo Q.B."/>
            <person name="Li W."/>
            <person name="Chen H.Y."/>
            <person name="Chen S.E."/>
            <person name="Zhou L.G."/>
            <person name="Ni X.B."/>
            <person name="Tian J.H."/>
            <person name="Sheng Y."/>
            <person name="Liu T."/>
            <person name="Pan Y.S."/>
            <person name="Xia L.Y."/>
            <person name="Li J."/>
            <person name="Zhao F."/>
            <person name="Cao W.C."/>
        </authorList>
    </citation>
    <scope>NUCLEOTIDE SEQUENCE [LARGE SCALE GENOMIC DNA]</scope>
    <source>
        <strain evidence="6">HaeL-2018</strain>
    </source>
</reference>
<organism evidence="6 7">
    <name type="scientific">Haemaphysalis longicornis</name>
    <name type="common">Bush tick</name>
    <dbReference type="NCBI Taxonomy" id="44386"/>
    <lineage>
        <taxon>Eukaryota</taxon>
        <taxon>Metazoa</taxon>
        <taxon>Ecdysozoa</taxon>
        <taxon>Arthropoda</taxon>
        <taxon>Chelicerata</taxon>
        <taxon>Arachnida</taxon>
        <taxon>Acari</taxon>
        <taxon>Parasitiformes</taxon>
        <taxon>Ixodida</taxon>
        <taxon>Ixodoidea</taxon>
        <taxon>Ixodidae</taxon>
        <taxon>Haemaphysalinae</taxon>
        <taxon>Haemaphysalis</taxon>
    </lineage>
</organism>
<dbReference type="SUPFAM" id="SSF46689">
    <property type="entry name" value="Homeodomain-like"/>
    <property type="match status" value="1"/>
</dbReference>